<evidence type="ECO:0000256" key="6">
    <source>
        <dbReference type="ARBA" id="ARBA00023136"/>
    </source>
</evidence>
<comment type="subcellular location">
    <subcellularLocation>
        <location evidence="7">Cell membrane</location>
        <topology evidence="7">Multi-pass membrane protein</topology>
    </subcellularLocation>
    <subcellularLocation>
        <location evidence="1">Membrane</location>
        <topology evidence="1">Multi-pass membrane protein</topology>
    </subcellularLocation>
</comment>
<evidence type="ECO:0000256" key="4">
    <source>
        <dbReference type="ARBA" id="ARBA00022692"/>
    </source>
</evidence>
<keyword evidence="5 7" id="KW-1133">Transmembrane helix</keyword>
<dbReference type="PANTHER" id="PTHR36838">
    <property type="entry name" value="AUXIN EFFLUX CARRIER FAMILY PROTEIN"/>
    <property type="match status" value="1"/>
</dbReference>
<protein>
    <recommendedName>
        <fullName evidence="7">UPF0114 protein ABIF63_005832</fullName>
    </recommendedName>
</protein>
<dbReference type="InterPro" id="IPR020761">
    <property type="entry name" value="UPF0114_bac"/>
</dbReference>
<feature type="transmembrane region" description="Helical" evidence="7">
    <location>
        <begin position="475"/>
        <end position="494"/>
    </location>
</feature>
<keyword evidence="6 7" id="KW-0472">Membrane</keyword>
<dbReference type="InterPro" id="IPR005134">
    <property type="entry name" value="UPF0114"/>
</dbReference>
<dbReference type="RefSeq" id="WP_248888214.1">
    <property type="nucleotide sequence ID" value="NZ_CP066351.1"/>
</dbReference>
<sequence>MTETATILASLAPVFLVMAMGYAAGRTKEFDNHNIGSLNALVMDFALPAALFTAMAQAPRQAMIGQARLALVLLGTMLLAFAVTYFVQVRLLGVDRRESALIALTASGPNVGSAGLPIVAALFNKSASISVAVAVAVAAIVLTPLSLLLLESCAGKSRSAMSIVTAALAKPIVIAPLLGLLWSLAGLSLPPLLDSTLTLVGQGASGTALFLTGLVLSAQPIQFRAEVGLAVMTKNILQPLMTALLAIPLLDHTEARVAIMLMAVPSGAFGVLFAIRYNVASPRVGTALIVSTIASVATLTTAILLSATLTGQFWQFGARPKGALGAGPRGRECVMDRLRLTLEATIANSRWLLAPFLLGLILTLAGLFYNFVLKLFDFFARAPVADPSEIIVGSLKLVDVALTANLIVIVICSSYENFQAPIDVQRRPAWPTGLANVGFSGLKQRLLASIVAIAAVNVLEWFLDIEHNADSTKLGWLIAIMLGFALTMLLLALAERVGHIEPPKQ</sequence>
<keyword evidence="2" id="KW-0813">Transport</keyword>
<dbReference type="Proteomes" id="UP001549291">
    <property type="component" value="Unassembled WGS sequence"/>
</dbReference>
<dbReference type="InterPro" id="IPR004776">
    <property type="entry name" value="Mem_transp_PIN-like"/>
</dbReference>
<evidence type="ECO:0000256" key="3">
    <source>
        <dbReference type="ARBA" id="ARBA00022475"/>
    </source>
</evidence>
<feature type="transmembrane region" description="Helical" evidence="7">
    <location>
        <begin position="69"/>
        <end position="87"/>
    </location>
</feature>
<name>A0ABV2RXR0_BRAJP</name>
<feature type="transmembrane region" description="Helical" evidence="7">
    <location>
        <begin position="129"/>
        <end position="150"/>
    </location>
</feature>
<feature type="transmembrane region" description="Helical" evidence="7">
    <location>
        <begin position="287"/>
        <end position="309"/>
    </location>
</feature>
<evidence type="ECO:0000313" key="9">
    <source>
        <dbReference type="Proteomes" id="UP001549291"/>
    </source>
</evidence>
<dbReference type="PANTHER" id="PTHR36838:SF1">
    <property type="entry name" value="SLR1864 PROTEIN"/>
    <property type="match status" value="1"/>
</dbReference>
<dbReference type="HAMAP" id="MF_00143">
    <property type="entry name" value="UPF0114"/>
    <property type="match status" value="1"/>
</dbReference>
<evidence type="ECO:0000256" key="1">
    <source>
        <dbReference type="ARBA" id="ARBA00004141"/>
    </source>
</evidence>
<comment type="caution">
    <text evidence="7">Lacks conserved residue(s) required for the propagation of feature annotation.</text>
</comment>
<evidence type="ECO:0000313" key="8">
    <source>
        <dbReference type="EMBL" id="MET4721726.1"/>
    </source>
</evidence>
<feature type="transmembrane region" description="Helical" evidence="7">
    <location>
        <begin position="99"/>
        <end position="123"/>
    </location>
</feature>
<evidence type="ECO:0000256" key="2">
    <source>
        <dbReference type="ARBA" id="ARBA00022448"/>
    </source>
</evidence>
<feature type="transmembrane region" description="Helical" evidence="7">
    <location>
        <begin position="228"/>
        <end position="249"/>
    </location>
</feature>
<keyword evidence="3 7" id="KW-1003">Cell membrane</keyword>
<comment type="caution">
    <text evidence="8">The sequence shown here is derived from an EMBL/GenBank/DDBJ whole genome shotgun (WGS) entry which is preliminary data.</text>
</comment>
<proteinExistence type="inferred from homology"/>
<feature type="transmembrane region" description="Helical" evidence="7">
    <location>
        <begin position="37"/>
        <end position="57"/>
    </location>
</feature>
<comment type="similarity">
    <text evidence="7">Belongs to the UPF0114 family.</text>
</comment>
<dbReference type="Pfam" id="PF03547">
    <property type="entry name" value="Mem_trans"/>
    <property type="match status" value="1"/>
</dbReference>
<dbReference type="Pfam" id="PF03350">
    <property type="entry name" value="UPF0114"/>
    <property type="match status" value="1"/>
</dbReference>
<dbReference type="EMBL" id="JBEPTQ010000002">
    <property type="protein sequence ID" value="MET4721726.1"/>
    <property type="molecule type" value="Genomic_DNA"/>
</dbReference>
<gene>
    <name evidence="8" type="ORF">ABIF63_005832</name>
</gene>
<feature type="transmembrane region" description="Helical" evidence="7">
    <location>
        <begin position="162"/>
        <end position="185"/>
    </location>
</feature>
<feature type="transmembrane region" description="Helical" evidence="7">
    <location>
        <begin position="351"/>
        <end position="372"/>
    </location>
</feature>
<feature type="transmembrane region" description="Helical" evidence="7">
    <location>
        <begin position="6"/>
        <end position="25"/>
    </location>
</feature>
<organism evidence="8 9">
    <name type="scientific">Bradyrhizobium japonicum</name>
    <dbReference type="NCBI Taxonomy" id="375"/>
    <lineage>
        <taxon>Bacteria</taxon>
        <taxon>Pseudomonadati</taxon>
        <taxon>Pseudomonadota</taxon>
        <taxon>Alphaproteobacteria</taxon>
        <taxon>Hyphomicrobiales</taxon>
        <taxon>Nitrobacteraceae</taxon>
        <taxon>Bradyrhizobium</taxon>
    </lineage>
</organism>
<evidence type="ECO:0000256" key="5">
    <source>
        <dbReference type="ARBA" id="ARBA00022989"/>
    </source>
</evidence>
<reference evidence="8 9" key="1">
    <citation type="submission" date="2024-06" db="EMBL/GenBank/DDBJ databases">
        <title>Genomic Encyclopedia of Type Strains, Phase V (KMG-V): Genome sequencing to study the core and pangenomes of soil and plant-associated prokaryotes.</title>
        <authorList>
            <person name="Whitman W."/>
        </authorList>
    </citation>
    <scope>NUCLEOTIDE SEQUENCE [LARGE SCALE GENOMIC DNA]</scope>
    <source>
        <strain evidence="8 9">USDA 160</strain>
    </source>
</reference>
<keyword evidence="4 7" id="KW-0812">Transmembrane</keyword>
<evidence type="ECO:0000256" key="7">
    <source>
        <dbReference type="HAMAP-Rule" id="MF_00143"/>
    </source>
</evidence>
<feature type="transmembrane region" description="Helical" evidence="7">
    <location>
        <begin position="255"/>
        <end position="275"/>
    </location>
</feature>
<keyword evidence="9" id="KW-1185">Reference proteome</keyword>
<feature type="transmembrane region" description="Helical" evidence="7">
    <location>
        <begin position="197"/>
        <end position="216"/>
    </location>
</feature>
<accession>A0ABV2RXR0</accession>
<feature type="transmembrane region" description="Helical" evidence="7">
    <location>
        <begin position="446"/>
        <end position="463"/>
    </location>
</feature>